<dbReference type="PANTHER" id="PTHR35342:SF5">
    <property type="entry name" value="TRICARBOXYLIC TRANSPORT PROTEIN"/>
    <property type="match status" value="1"/>
</dbReference>
<feature type="transmembrane region" description="Helical" evidence="1">
    <location>
        <begin position="107"/>
        <end position="126"/>
    </location>
</feature>
<gene>
    <name evidence="3" type="ordered locus">Hbal_2595</name>
</gene>
<dbReference type="eggNOG" id="COG3333">
    <property type="taxonomic scope" value="Bacteria"/>
</dbReference>
<dbReference type="STRING" id="582402.Hbal_2595"/>
<feature type="transmembrane region" description="Helical" evidence="1">
    <location>
        <begin position="387"/>
        <end position="404"/>
    </location>
</feature>
<evidence type="ECO:0000313" key="4">
    <source>
        <dbReference type="Proteomes" id="UP000002745"/>
    </source>
</evidence>
<feature type="transmembrane region" description="Helical" evidence="1">
    <location>
        <begin position="138"/>
        <end position="158"/>
    </location>
</feature>
<evidence type="ECO:0000259" key="2">
    <source>
        <dbReference type="Pfam" id="PF01970"/>
    </source>
</evidence>
<feature type="transmembrane region" description="Helical" evidence="1">
    <location>
        <begin position="258"/>
        <end position="285"/>
    </location>
</feature>
<dbReference type="HOGENOM" id="CLU_022936_2_0_5"/>
<feature type="transmembrane region" description="Helical" evidence="1">
    <location>
        <begin position="59"/>
        <end position="81"/>
    </location>
</feature>
<feature type="transmembrane region" description="Helical" evidence="1">
    <location>
        <begin position="306"/>
        <end position="333"/>
    </location>
</feature>
<dbReference type="Proteomes" id="UP000002745">
    <property type="component" value="Chromosome"/>
</dbReference>
<evidence type="ECO:0000313" key="3">
    <source>
        <dbReference type="EMBL" id="ACT60270.1"/>
    </source>
</evidence>
<name>C6XPK5_HIRBI</name>
<keyword evidence="1" id="KW-0812">Transmembrane</keyword>
<organism evidence="3 4">
    <name type="scientific">Hirschia baltica (strain ATCC 49814 / DSM 5838 / IFAM 1418)</name>
    <dbReference type="NCBI Taxonomy" id="582402"/>
    <lineage>
        <taxon>Bacteria</taxon>
        <taxon>Pseudomonadati</taxon>
        <taxon>Pseudomonadota</taxon>
        <taxon>Alphaproteobacteria</taxon>
        <taxon>Hyphomonadales</taxon>
        <taxon>Hyphomonadaceae</taxon>
        <taxon>Hirschia</taxon>
    </lineage>
</organism>
<evidence type="ECO:0000256" key="1">
    <source>
        <dbReference type="SAM" id="Phobius"/>
    </source>
</evidence>
<sequence>MIESLLLGLQMLVQPMTLLALLAGVLIGGVVGFIPGMSGVVGVALLLPFTFHLGPELALPLIIGLLAVTTTADTVPCVLINTPGTAGSQASIVDGYPMAQKGQAGKALGAAFFSSAVGGVIGAFLLSASIPFFRPLVLSFGTAEFLAMTILGLTMVAVLTGRHFLQGVTCAGLGLLTGMVGLDPVNSLNRWTFGTDYLLDGTSLVAVALGLFAIPELTELLSKGATIANNQNAKVEGKAAGVKEALKNKRLIGLSSLVGAWVGFLPGMGTVVANWMAYSLAVALAKDKSQFGKGDIRGLIAPEAANNAALGGALLPTLAFGIPGSAVTALILAGLWIQGVTPGQAMLTSKLHLIFLIIWCLALANIVGAVLAYTFTNQIAKLTRVKIEVFAPIVMVIIFAGVIIENNHIGDVLVVLLFGVVGCVMKRLRWPRPAFILGYILLPVFEQNFFQSTMIYGASWLTRPIVMAILGLVIIGLVFGYRLSRQTGQAMSQSEVKV</sequence>
<dbReference type="EMBL" id="CP001678">
    <property type="protein sequence ID" value="ACT60270.1"/>
    <property type="molecule type" value="Genomic_DNA"/>
</dbReference>
<accession>C6XPK5</accession>
<dbReference type="OrthoDB" id="9791872at2"/>
<dbReference type="RefSeq" id="WP_015828420.1">
    <property type="nucleotide sequence ID" value="NC_012982.1"/>
</dbReference>
<feature type="transmembrane region" description="Helical" evidence="1">
    <location>
        <begin position="164"/>
        <end position="185"/>
    </location>
</feature>
<feature type="transmembrane region" description="Helical" evidence="1">
    <location>
        <begin position="197"/>
        <end position="214"/>
    </location>
</feature>
<dbReference type="PANTHER" id="PTHR35342">
    <property type="entry name" value="TRICARBOXYLIC TRANSPORT PROTEIN"/>
    <property type="match status" value="1"/>
</dbReference>
<keyword evidence="1" id="KW-1133">Transmembrane helix</keyword>
<dbReference type="InterPro" id="IPR002823">
    <property type="entry name" value="DUF112_TM"/>
</dbReference>
<feature type="transmembrane region" description="Helical" evidence="1">
    <location>
        <begin position="353"/>
        <end position="375"/>
    </location>
</feature>
<keyword evidence="1" id="KW-0472">Membrane</keyword>
<feature type="domain" description="DUF112" evidence="2">
    <location>
        <begin position="18"/>
        <end position="437"/>
    </location>
</feature>
<feature type="transmembrane region" description="Helical" evidence="1">
    <location>
        <begin position="20"/>
        <end position="47"/>
    </location>
</feature>
<proteinExistence type="predicted"/>
<reference evidence="4" key="1">
    <citation type="journal article" date="2011" name="J. Bacteriol.">
        <title>Genome sequences of eight morphologically diverse alphaproteobacteria.</title>
        <authorList>
            <consortium name="US DOE Joint Genome Institute"/>
            <person name="Brown P.J."/>
            <person name="Kysela D.T."/>
            <person name="Buechlein A."/>
            <person name="Hemmerich C."/>
            <person name="Brun Y.V."/>
        </authorList>
    </citation>
    <scope>NUCLEOTIDE SEQUENCE [LARGE SCALE GENOMIC DNA]</scope>
    <source>
        <strain evidence="4">ATCC 49814 / DSM 5838 / IFAM 1418</strain>
    </source>
</reference>
<dbReference type="KEGG" id="hba:Hbal_2595"/>
<feature type="transmembrane region" description="Helical" evidence="1">
    <location>
        <begin position="465"/>
        <end position="483"/>
    </location>
</feature>
<keyword evidence="4" id="KW-1185">Reference proteome</keyword>
<protein>
    <recommendedName>
        <fullName evidence="2">DUF112 domain-containing protein</fullName>
    </recommendedName>
</protein>
<dbReference type="AlphaFoldDB" id="C6XPK5"/>
<dbReference type="Pfam" id="PF01970">
    <property type="entry name" value="TctA"/>
    <property type="match status" value="1"/>
</dbReference>